<organism evidence="7">
    <name type="scientific">Salinispora arenicola (strain CNS-205)</name>
    <dbReference type="NCBI Taxonomy" id="391037"/>
    <lineage>
        <taxon>Bacteria</taxon>
        <taxon>Bacillati</taxon>
        <taxon>Actinomycetota</taxon>
        <taxon>Actinomycetes</taxon>
        <taxon>Micromonosporales</taxon>
        <taxon>Micromonosporaceae</taxon>
        <taxon>Salinispora</taxon>
    </lineage>
</organism>
<dbReference type="STRING" id="391037.Sare_4185"/>
<comment type="subcellular location">
    <subcellularLocation>
        <location evidence="1">Membrane</location>
        <topology evidence="1">Multi-pass membrane protein</topology>
    </subcellularLocation>
</comment>
<evidence type="ECO:0000256" key="5">
    <source>
        <dbReference type="SAM" id="Phobius"/>
    </source>
</evidence>
<evidence type="ECO:0000256" key="3">
    <source>
        <dbReference type="ARBA" id="ARBA00022989"/>
    </source>
</evidence>
<feature type="transmembrane region" description="Helical" evidence="5">
    <location>
        <begin position="143"/>
        <end position="161"/>
    </location>
</feature>
<dbReference type="GO" id="GO:0016020">
    <property type="term" value="C:membrane"/>
    <property type="evidence" value="ECO:0007669"/>
    <property type="project" value="UniProtKB-SubCell"/>
</dbReference>
<keyword evidence="2 5" id="KW-0812">Transmembrane</keyword>
<feature type="transmembrane region" description="Helical" evidence="5">
    <location>
        <begin position="118"/>
        <end position="137"/>
    </location>
</feature>
<dbReference type="HOGENOM" id="CLU_101331_1_0_11"/>
<evidence type="ECO:0000256" key="4">
    <source>
        <dbReference type="ARBA" id="ARBA00023136"/>
    </source>
</evidence>
<evidence type="ECO:0000259" key="6">
    <source>
        <dbReference type="Pfam" id="PF07291"/>
    </source>
</evidence>
<reference evidence="7" key="1">
    <citation type="submission" date="2007-10" db="EMBL/GenBank/DDBJ databases">
        <title>Complete sequence of Salinispora arenicola CNS-205.</title>
        <authorList>
            <consortium name="US DOE Joint Genome Institute"/>
            <person name="Copeland A."/>
            <person name="Lucas S."/>
            <person name="Lapidus A."/>
            <person name="Barry K."/>
            <person name="Glavina del Rio T."/>
            <person name="Dalin E."/>
            <person name="Tice H."/>
            <person name="Pitluck S."/>
            <person name="Foster B."/>
            <person name="Schmutz J."/>
            <person name="Larimer F."/>
            <person name="Land M."/>
            <person name="Hauser L."/>
            <person name="Kyrpides N."/>
            <person name="Ivanova N."/>
            <person name="Jensen P.R."/>
            <person name="Moore B.S."/>
            <person name="Penn K."/>
            <person name="Jenkins C."/>
            <person name="Udwary D."/>
            <person name="Xiang L."/>
            <person name="Gontang E."/>
            <person name="Richardson P."/>
        </authorList>
    </citation>
    <scope>NUCLEOTIDE SEQUENCE [LARGE SCALE GENOMIC DNA]</scope>
    <source>
        <strain evidence="7">CNS-205</strain>
    </source>
</reference>
<dbReference type="GO" id="GO:0030416">
    <property type="term" value="P:methylamine metabolic process"/>
    <property type="evidence" value="ECO:0007669"/>
    <property type="project" value="InterPro"/>
</dbReference>
<evidence type="ECO:0000313" key="7">
    <source>
        <dbReference type="EMBL" id="ABV99971.1"/>
    </source>
</evidence>
<protein>
    <recommendedName>
        <fullName evidence="6">Methylamine utilisation protein MauE domain-containing protein</fullName>
    </recommendedName>
</protein>
<dbReference type="AlphaFoldDB" id="A8M456"/>
<gene>
    <name evidence="7" type="ordered locus">Sare_4185</name>
</gene>
<proteinExistence type="predicted"/>
<dbReference type="eggNOG" id="COG1225">
    <property type="taxonomic scope" value="Bacteria"/>
</dbReference>
<feature type="transmembrane region" description="Helical" evidence="5">
    <location>
        <begin position="48"/>
        <end position="68"/>
    </location>
</feature>
<feature type="transmembrane region" description="Helical" evidence="5">
    <location>
        <begin position="74"/>
        <end position="95"/>
    </location>
</feature>
<sequence length="178" mass="18772">MWVYLSVTCSSAMALIFLVSFISKVRSAEAFSAFVVGLSEMRLAAPSIVRPLAVAVVALEALVGLLLALPDWRLAGLTLAGGMLTAFTTAIVLVLRRQGTASCPCFGSSTRPISRRQLLRNILLLGIVLGGLATSRGQMQLDSGALAVTLAAAIVLALVVITGERLPEFMSVADRSRR</sequence>
<keyword evidence="4 5" id="KW-0472">Membrane</keyword>
<feature type="transmembrane region" description="Helical" evidence="5">
    <location>
        <begin position="12"/>
        <end position="36"/>
    </location>
</feature>
<keyword evidence="3 5" id="KW-1133">Transmembrane helix</keyword>
<name>A8M456_SALAI</name>
<evidence type="ECO:0000256" key="2">
    <source>
        <dbReference type="ARBA" id="ARBA00022692"/>
    </source>
</evidence>
<evidence type="ECO:0000256" key="1">
    <source>
        <dbReference type="ARBA" id="ARBA00004141"/>
    </source>
</evidence>
<feature type="domain" description="Methylamine utilisation protein MauE" evidence="6">
    <location>
        <begin position="4"/>
        <end position="133"/>
    </location>
</feature>
<accession>A8M456</accession>
<dbReference type="KEGG" id="saq:Sare_4185"/>
<dbReference type="EMBL" id="CP000850">
    <property type="protein sequence ID" value="ABV99971.1"/>
    <property type="molecule type" value="Genomic_DNA"/>
</dbReference>
<dbReference type="InterPro" id="IPR009908">
    <property type="entry name" value="Methylamine_util_MauE"/>
</dbReference>
<dbReference type="Pfam" id="PF07291">
    <property type="entry name" value="MauE"/>
    <property type="match status" value="1"/>
</dbReference>